<dbReference type="SUPFAM" id="SSF51197">
    <property type="entry name" value="Clavaminate synthase-like"/>
    <property type="match status" value="1"/>
</dbReference>
<dbReference type="OMA" id="HPCMFSR"/>
<dbReference type="PROSITE" id="PS51184">
    <property type="entry name" value="JMJC"/>
    <property type="match status" value="1"/>
</dbReference>
<dbReference type="GO" id="GO:0140096">
    <property type="term" value="F:catalytic activity, acting on a protein"/>
    <property type="evidence" value="ECO:0007669"/>
    <property type="project" value="UniProtKB-ARBA"/>
</dbReference>
<dbReference type="InterPro" id="IPR050910">
    <property type="entry name" value="JMJD6_ArgDemeth/LysHydrox"/>
</dbReference>
<evidence type="ECO:0000313" key="13">
    <source>
        <dbReference type="RefSeq" id="XP_018121648.1"/>
    </source>
</evidence>
<dbReference type="KEGG" id="xla:100137682"/>
<evidence type="ECO:0000313" key="12">
    <source>
        <dbReference type="Proteomes" id="UP000186698"/>
    </source>
</evidence>
<feature type="domain" description="JmjC" evidence="11">
    <location>
        <begin position="121"/>
        <end position="280"/>
    </location>
</feature>
<comment type="catalytic activity">
    <reaction evidence="6">
        <text>L-lysyl-[protein] + 2-oxoglutarate + O2 = 4-hydroxy-L-lysyl-[protein] + succinate + CO2</text>
        <dbReference type="Rhea" id="RHEA:57156"/>
        <dbReference type="Rhea" id="RHEA-COMP:9752"/>
        <dbReference type="Rhea" id="RHEA-COMP:15084"/>
        <dbReference type="ChEBI" id="CHEBI:15379"/>
        <dbReference type="ChEBI" id="CHEBI:16526"/>
        <dbReference type="ChEBI" id="CHEBI:16810"/>
        <dbReference type="ChEBI" id="CHEBI:29969"/>
        <dbReference type="ChEBI" id="CHEBI:30031"/>
        <dbReference type="ChEBI" id="CHEBI:141495"/>
    </reaction>
</comment>
<dbReference type="FunFam" id="2.60.120.650:FF:000030">
    <property type="entry name" value="JmjC domain-containing protein 4"/>
    <property type="match status" value="1"/>
</dbReference>
<dbReference type="GO" id="GO:0043565">
    <property type="term" value="F:sequence-specific DNA binding"/>
    <property type="evidence" value="ECO:0000318"/>
    <property type="project" value="GO_Central"/>
</dbReference>
<organism evidence="12 13">
    <name type="scientific">Xenopus laevis</name>
    <name type="common">African clawed frog</name>
    <dbReference type="NCBI Taxonomy" id="8355"/>
    <lineage>
        <taxon>Eukaryota</taxon>
        <taxon>Metazoa</taxon>
        <taxon>Chordata</taxon>
        <taxon>Craniata</taxon>
        <taxon>Vertebrata</taxon>
        <taxon>Euteleostomi</taxon>
        <taxon>Amphibia</taxon>
        <taxon>Batrachia</taxon>
        <taxon>Anura</taxon>
        <taxon>Pipoidea</taxon>
        <taxon>Pipidae</taxon>
        <taxon>Xenopodinae</taxon>
        <taxon>Xenopus</taxon>
        <taxon>Xenopus</taxon>
    </lineage>
</organism>
<evidence type="ECO:0000256" key="6">
    <source>
        <dbReference type="ARBA" id="ARBA00047762"/>
    </source>
</evidence>
<dbReference type="PANTHER" id="PTHR12480">
    <property type="entry name" value="ARGININE DEMETHYLASE AND LYSYL-HYDROXYLASE JMJD"/>
    <property type="match status" value="1"/>
</dbReference>
<dbReference type="Proteomes" id="UP000186698">
    <property type="component" value="Chromosome 6L"/>
</dbReference>
<dbReference type="PANTHER" id="PTHR12480:SF6">
    <property type="entry name" value="2-OXOGLUTARATE AND IRON-DEPENDENT OXYGENASE JMJD4"/>
    <property type="match status" value="1"/>
</dbReference>
<dbReference type="RefSeq" id="XP_018121648.1">
    <property type="nucleotide sequence ID" value="XM_018266159.2"/>
</dbReference>
<evidence type="ECO:0000256" key="10">
    <source>
        <dbReference type="ARBA" id="ARBA00082904"/>
    </source>
</evidence>
<dbReference type="Gene3D" id="2.60.120.650">
    <property type="entry name" value="Cupin"/>
    <property type="match status" value="1"/>
</dbReference>
<sequence>MPPSAPHQIDFIEEPQTFPYGEFFNKYLLTNSPCLFSAEFTQHWGSRKTWVTEENKPNWDHLLENFGNAIVPVANCNVKEYNANPKEQIPLCEFISYWRDYIEHNYHSPKGCLYLKDWHMSREFPKQNVYETPEYFTSDWLNEYWDSIDGDDYRFVYMGPKGSWTPFHADVFRSYSWSANVCGRKKWLLFPPGEEEDLRDSHRNLPYDVTSTCLRDTNQYPNFSLCCQPIEVIQEAGEVIFIPSGWHHQVYNLEDTISINHNWINGCNVSAMWNFLHTELLSVEKEISEWREMMEDWHLHCQVIMKSCTGIDYKEFYTFLRIIAEKRLLALDNLTEDTVDGSGPTNMAMLHPRGRLHALFDLKMTSDVLSLLISNQDFQNLDQESLSPSPCALMQRLEAVITENSQVCLTSSQKPHSLNLGVIQ</sequence>
<evidence type="ECO:0000256" key="1">
    <source>
        <dbReference type="ARBA" id="ARBA00001954"/>
    </source>
</evidence>
<dbReference type="Bgee" id="100137682">
    <property type="expression patterns" value="Expressed in egg cell and 19 other cell types or tissues"/>
</dbReference>
<dbReference type="GO" id="GO:0045905">
    <property type="term" value="P:positive regulation of translational termination"/>
    <property type="evidence" value="ECO:0000318"/>
    <property type="project" value="GO_Central"/>
</dbReference>
<accession>A0A1L8FUY3</accession>
<evidence type="ECO:0000256" key="8">
    <source>
        <dbReference type="ARBA" id="ARBA00078704"/>
    </source>
</evidence>
<dbReference type="Pfam" id="PF13621">
    <property type="entry name" value="Cupin_8"/>
    <property type="match status" value="1"/>
</dbReference>
<evidence type="ECO:0000256" key="9">
    <source>
        <dbReference type="ARBA" id="ARBA00080747"/>
    </source>
</evidence>
<dbReference type="GO" id="GO:0005737">
    <property type="term" value="C:cytoplasm"/>
    <property type="evidence" value="ECO:0000318"/>
    <property type="project" value="GO_Central"/>
</dbReference>
<dbReference type="GO" id="GO:0046872">
    <property type="term" value="F:metal ion binding"/>
    <property type="evidence" value="ECO:0007669"/>
    <property type="project" value="UniProtKB-KW"/>
</dbReference>
<dbReference type="InterPro" id="IPR003347">
    <property type="entry name" value="JmjC_dom"/>
</dbReference>
<reference evidence="13" key="1">
    <citation type="submission" date="2025-08" db="UniProtKB">
        <authorList>
            <consortium name="RefSeq"/>
        </authorList>
    </citation>
    <scope>IDENTIFICATION</scope>
    <source>
        <strain evidence="13">J_2021</strain>
        <tissue evidence="13">Erythrocytes</tissue>
    </source>
</reference>
<dbReference type="STRING" id="8355.A0A1L8FUY3"/>
<dbReference type="InterPro" id="IPR041667">
    <property type="entry name" value="Cupin_8"/>
</dbReference>
<evidence type="ECO:0000256" key="5">
    <source>
        <dbReference type="ARBA" id="ARBA00038068"/>
    </source>
</evidence>
<keyword evidence="3" id="KW-0560">Oxidoreductase</keyword>
<comment type="cofactor">
    <cofactor evidence="1">
        <name>Fe(2+)</name>
        <dbReference type="ChEBI" id="CHEBI:29033"/>
    </cofactor>
</comment>
<evidence type="ECO:0000256" key="4">
    <source>
        <dbReference type="ARBA" id="ARBA00023004"/>
    </source>
</evidence>
<dbReference type="GO" id="GO:0005634">
    <property type="term" value="C:nucleus"/>
    <property type="evidence" value="ECO:0000318"/>
    <property type="project" value="GO_Central"/>
</dbReference>
<dbReference type="AGR" id="Xenbase:XB-GENE-6078638"/>
<name>A0A1L8FUY3_XENLA</name>
<evidence type="ECO:0000256" key="2">
    <source>
        <dbReference type="ARBA" id="ARBA00022723"/>
    </source>
</evidence>
<keyword evidence="4" id="KW-0408">Iron</keyword>
<evidence type="ECO:0000256" key="7">
    <source>
        <dbReference type="ARBA" id="ARBA00067203"/>
    </source>
</evidence>
<dbReference type="Xenbase" id="XB-GENE-6078638">
    <property type="gene designation" value="jmjd4.L"/>
</dbReference>
<protein>
    <recommendedName>
        <fullName evidence="7">2-oxoglutarate and iron-dependent oxygenase JMJD4</fullName>
    </recommendedName>
    <alternativeName>
        <fullName evidence="8">JmjC domain-containing protein 4</fullName>
    </alternativeName>
    <alternativeName>
        <fullName evidence="10">Jumonji domain-containing protein 4</fullName>
    </alternativeName>
    <alternativeName>
        <fullName evidence="9">Lysyl-hydroxylase JMJD4</fullName>
    </alternativeName>
</protein>
<keyword evidence="2" id="KW-0479">Metal-binding</keyword>
<dbReference type="SMART" id="SM00558">
    <property type="entry name" value="JmjC"/>
    <property type="match status" value="1"/>
</dbReference>
<dbReference type="GeneID" id="100137682"/>
<comment type="similarity">
    <text evidence="5">Belongs to the JMJD6 family.</text>
</comment>
<dbReference type="OrthoDB" id="203487at2759"/>
<proteinExistence type="inferred from homology"/>
<gene>
    <name evidence="13 14" type="primary">jmjd4.L</name>
</gene>
<dbReference type="GO" id="GO:0016706">
    <property type="term" value="F:2-oxoglutarate-dependent dioxygenase activity"/>
    <property type="evidence" value="ECO:0000318"/>
    <property type="project" value="GO_Central"/>
</dbReference>
<evidence type="ECO:0000256" key="3">
    <source>
        <dbReference type="ARBA" id="ARBA00023002"/>
    </source>
</evidence>
<dbReference type="CTD" id="100137682"/>
<evidence type="ECO:0000259" key="11">
    <source>
        <dbReference type="PROSITE" id="PS51184"/>
    </source>
</evidence>
<dbReference type="AlphaFoldDB" id="A0A1L8FUY3"/>
<keyword evidence="12" id="KW-1185">Reference proteome</keyword>
<evidence type="ECO:0000313" key="14">
    <source>
        <dbReference type="Xenbase" id="XB-GENE-6078638"/>
    </source>
</evidence>
<dbReference type="PaxDb" id="8355-A0A1L8FUY3"/>